<accession>A0A679BCT5</accession>
<organism evidence="2">
    <name type="scientific">Oryza barthii</name>
    <dbReference type="NCBI Taxonomy" id="65489"/>
    <lineage>
        <taxon>Eukaryota</taxon>
        <taxon>Viridiplantae</taxon>
        <taxon>Streptophyta</taxon>
        <taxon>Embryophyta</taxon>
        <taxon>Tracheophyta</taxon>
        <taxon>Spermatophyta</taxon>
        <taxon>Magnoliopsida</taxon>
        <taxon>Liliopsida</taxon>
        <taxon>Poales</taxon>
        <taxon>Poaceae</taxon>
        <taxon>BOP clade</taxon>
        <taxon>Oryzoideae</taxon>
        <taxon>Oryzeae</taxon>
        <taxon>Oryzinae</taxon>
        <taxon>Oryza</taxon>
    </lineage>
</organism>
<proteinExistence type="predicted"/>
<dbReference type="AlphaFoldDB" id="A0A679BCT5"/>
<name>A0A679BCT5_9ORYZ</name>
<reference evidence="2" key="1">
    <citation type="submission" date="2018-08" db="EMBL/GenBank/DDBJ databases">
        <title>Oryza barthii genomic DNA, chromosome 11, BAC clone:OBARTa0062K08.</title>
        <authorList>
            <person name="Wu J."/>
            <person name="Kanamori H."/>
        </authorList>
    </citation>
    <scope>NUCLEOTIDE SEQUENCE</scope>
    <source>
        <strain evidence="2">W1588</strain>
    </source>
</reference>
<evidence type="ECO:0000256" key="1">
    <source>
        <dbReference type="SAM" id="MobiDB-lite"/>
    </source>
</evidence>
<protein>
    <submittedName>
        <fullName evidence="2">Uncharacterized protein</fullName>
    </submittedName>
</protein>
<feature type="region of interest" description="Disordered" evidence="1">
    <location>
        <begin position="20"/>
        <end position="66"/>
    </location>
</feature>
<dbReference type="EMBL" id="AP018856">
    <property type="protein sequence ID" value="BBF89392.1"/>
    <property type="molecule type" value="Genomic_DNA"/>
</dbReference>
<sequence length="115" mass="12661">MGEGFCGRQPTCQQEWLPRASVGGAEDAPVTSTTTARQLGRGHGRPPFLTLDPPMVANGRAGDDRGEESLGRWWCWFTAPNPMTVLGKGLSGSAIVTMYTRDWCGTLKDLEWREY</sequence>
<gene>
    <name evidence="2" type="primary">OBARTa0062K08.19</name>
</gene>
<evidence type="ECO:0000313" key="2">
    <source>
        <dbReference type="EMBL" id="BBF89392.1"/>
    </source>
</evidence>